<feature type="domain" description="Tryptophan synthase beta chain-like PALP" evidence="11">
    <location>
        <begin position="130"/>
        <end position="459"/>
    </location>
</feature>
<evidence type="ECO:0000256" key="9">
    <source>
        <dbReference type="ARBA" id="ARBA00049047"/>
    </source>
</evidence>
<evidence type="ECO:0000256" key="2">
    <source>
        <dbReference type="ARBA" id="ARBA00004733"/>
    </source>
</evidence>
<dbReference type="FunFam" id="3.40.50.1100:FF:000001">
    <property type="entry name" value="Tryptophan synthase beta chain"/>
    <property type="match status" value="1"/>
</dbReference>
<evidence type="ECO:0000256" key="7">
    <source>
        <dbReference type="ARBA" id="ARBA00023141"/>
    </source>
</evidence>
<gene>
    <name evidence="12" type="ORF">MANES_03G127600v8</name>
</gene>
<dbReference type="InterPro" id="IPR006653">
    <property type="entry name" value="Trp_synth_b_CS"/>
</dbReference>
<dbReference type="AlphaFoldDB" id="A0A2C9W6Y1"/>
<evidence type="ECO:0000259" key="11">
    <source>
        <dbReference type="Pfam" id="PF00291"/>
    </source>
</evidence>
<dbReference type="InterPro" id="IPR036052">
    <property type="entry name" value="TrpB-like_PALP_sf"/>
</dbReference>
<evidence type="ECO:0000256" key="1">
    <source>
        <dbReference type="ARBA" id="ARBA00001933"/>
    </source>
</evidence>
<dbReference type="STRING" id="3983.A0A2C9W6Y1"/>
<dbReference type="PROSITE" id="PS00168">
    <property type="entry name" value="TRP_SYNTHASE_BETA"/>
    <property type="match status" value="1"/>
</dbReference>
<dbReference type="OrthoDB" id="10050244at2759"/>
<proteinExistence type="inferred from homology"/>
<sequence length="474" mass="51663">MAASTAPAASCRAHISSSSPAVSKPYSSSKFPFKFNKFTPRQFPASYSARFSVSCTLVGEPAVKMVGKEDSDPDLWQRPDSYGRFGKFGGKYVPETLMHALSELESAFNSLKDDPDFQSELAGILKDYVGRETPLYFAERLTERYRRADGEGPQIYLKREDLNHTGAHKINNAIGQVLLAKRLGKKRIIAETGAGQHGVATATVCARFGLRCVIYMGAQDMERQALNVFRMRLLGAEVRAVHSGTATLKDATSEAIRDWVTNVETTHYILGSVAGPHPYPMMVREFHKVIGTETRKQAMEKWGGKPDVLVACVGGGSNAMGLFEDFIKDKDVRLIGVEAAGLGLDSGKHAATLTKGEVGVLHGAMSYLLQDDDGQIIEPHSISAGLDYPGVGPEHSFLKEKGRAEYFSVTDEEALEAFKRLSRLEGIIPALETSHALAYLEKLCPTLADGTKVVVNCSGRGDKDVHTALKYLQV</sequence>
<dbReference type="PIRSF" id="PIRSF001413">
    <property type="entry name" value="Trp_syn_beta"/>
    <property type="match status" value="1"/>
</dbReference>
<dbReference type="CDD" id="cd06446">
    <property type="entry name" value="Trp-synth_B"/>
    <property type="match status" value="1"/>
</dbReference>
<dbReference type="Gramene" id="Manes.03G127600.1.v8.1">
    <property type="protein sequence ID" value="Manes.03G127600.1.v8.1.CDS"/>
    <property type="gene ID" value="Manes.03G127600.v8.1"/>
</dbReference>
<reference evidence="13" key="1">
    <citation type="journal article" date="2016" name="Nat. Biotechnol.">
        <title>Sequencing wild and cultivated cassava and related species reveals extensive interspecific hybridization and genetic diversity.</title>
        <authorList>
            <person name="Bredeson J.V."/>
            <person name="Lyons J.B."/>
            <person name="Prochnik S.E."/>
            <person name="Wu G.A."/>
            <person name="Ha C.M."/>
            <person name="Edsinger-Gonzales E."/>
            <person name="Grimwood J."/>
            <person name="Schmutz J."/>
            <person name="Rabbi I.Y."/>
            <person name="Egesi C."/>
            <person name="Nauluvula P."/>
            <person name="Lebot V."/>
            <person name="Ndunguru J."/>
            <person name="Mkamilo G."/>
            <person name="Bart R.S."/>
            <person name="Setter T.L."/>
            <person name="Gleadow R.M."/>
            <person name="Kulakow P."/>
            <person name="Ferguson M.E."/>
            <person name="Rounsley S."/>
            <person name="Rokhsar D.S."/>
        </authorList>
    </citation>
    <scope>NUCLEOTIDE SEQUENCE [LARGE SCALE GENOMIC DNA]</scope>
    <source>
        <strain evidence="13">cv. AM560-2</strain>
    </source>
</reference>
<dbReference type="Gene3D" id="3.40.50.1100">
    <property type="match status" value="2"/>
</dbReference>
<evidence type="ECO:0000256" key="8">
    <source>
        <dbReference type="ARBA" id="ARBA00023239"/>
    </source>
</evidence>
<keyword evidence="5 10" id="KW-0822">Tryptophan biosynthesis</keyword>
<dbReference type="OMA" id="GPEHAMF"/>
<dbReference type="PANTHER" id="PTHR48077:SF3">
    <property type="entry name" value="TRYPTOPHAN SYNTHASE"/>
    <property type="match status" value="1"/>
</dbReference>
<protein>
    <recommendedName>
        <fullName evidence="3 10">Tryptophan synthase</fullName>
        <ecNumber evidence="3 10">4.2.1.20</ecNumber>
    </recommendedName>
</protein>
<dbReference type="EMBL" id="CM004389">
    <property type="protein sequence ID" value="OAY55102.1"/>
    <property type="molecule type" value="Genomic_DNA"/>
</dbReference>
<organism evidence="12 13">
    <name type="scientific">Manihot esculenta</name>
    <name type="common">Cassava</name>
    <name type="synonym">Jatropha manihot</name>
    <dbReference type="NCBI Taxonomy" id="3983"/>
    <lineage>
        <taxon>Eukaryota</taxon>
        <taxon>Viridiplantae</taxon>
        <taxon>Streptophyta</taxon>
        <taxon>Embryophyta</taxon>
        <taxon>Tracheophyta</taxon>
        <taxon>Spermatophyta</taxon>
        <taxon>Magnoliopsida</taxon>
        <taxon>eudicotyledons</taxon>
        <taxon>Gunneridae</taxon>
        <taxon>Pentapetalae</taxon>
        <taxon>rosids</taxon>
        <taxon>fabids</taxon>
        <taxon>Malpighiales</taxon>
        <taxon>Euphorbiaceae</taxon>
        <taxon>Crotonoideae</taxon>
        <taxon>Manihoteae</taxon>
        <taxon>Manihot</taxon>
    </lineage>
</organism>
<keyword evidence="6 10" id="KW-0663">Pyridoxal phosphate</keyword>
<comment type="caution">
    <text evidence="12">The sequence shown here is derived from an EMBL/GenBank/DDBJ whole genome shotgun (WGS) entry which is preliminary data.</text>
</comment>
<comment type="cofactor">
    <cofactor evidence="1 10">
        <name>pyridoxal 5'-phosphate</name>
        <dbReference type="ChEBI" id="CHEBI:597326"/>
    </cofactor>
</comment>
<dbReference type="EC" id="4.2.1.20" evidence="3 10"/>
<keyword evidence="8 10" id="KW-0456">Lyase</keyword>
<keyword evidence="7 10" id="KW-0057">Aromatic amino acid biosynthesis</keyword>
<evidence type="ECO:0000313" key="13">
    <source>
        <dbReference type="Proteomes" id="UP000091857"/>
    </source>
</evidence>
<evidence type="ECO:0000313" key="12">
    <source>
        <dbReference type="EMBL" id="OAY55102.1"/>
    </source>
</evidence>
<evidence type="ECO:0000256" key="6">
    <source>
        <dbReference type="ARBA" id="ARBA00022898"/>
    </source>
</evidence>
<dbReference type="GO" id="GO:0005737">
    <property type="term" value="C:cytoplasm"/>
    <property type="evidence" value="ECO:0000318"/>
    <property type="project" value="GO_Central"/>
</dbReference>
<evidence type="ECO:0000256" key="10">
    <source>
        <dbReference type="RuleBase" id="RU003663"/>
    </source>
</evidence>
<dbReference type="GO" id="GO:0000162">
    <property type="term" value="P:L-tryptophan biosynthetic process"/>
    <property type="evidence" value="ECO:0000318"/>
    <property type="project" value="GO_Central"/>
</dbReference>
<dbReference type="InterPro" id="IPR006654">
    <property type="entry name" value="Trp_synth_beta"/>
</dbReference>
<keyword evidence="4 10" id="KW-0028">Amino-acid biosynthesis</keyword>
<keyword evidence="13" id="KW-1185">Reference proteome</keyword>
<dbReference type="InterPro" id="IPR023026">
    <property type="entry name" value="Trp_synth_beta/beta-like"/>
</dbReference>
<dbReference type="Proteomes" id="UP000091857">
    <property type="component" value="Chromosome 3"/>
</dbReference>
<dbReference type="SUPFAM" id="SSF53686">
    <property type="entry name" value="Tryptophan synthase beta subunit-like PLP-dependent enzymes"/>
    <property type="match status" value="1"/>
</dbReference>
<name>A0A2C9W6Y1_MANES</name>
<evidence type="ECO:0000256" key="4">
    <source>
        <dbReference type="ARBA" id="ARBA00022605"/>
    </source>
</evidence>
<dbReference type="PANTHER" id="PTHR48077">
    <property type="entry name" value="TRYPTOPHAN SYNTHASE-RELATED"/>
    <property type="match status" value="1"/>
</dbReference>
<evidence type="ECO:0000256" key="3">
    <source>
        <dbReference type="ARBA" id="ARBA00012043"/>
    </source>
</evidence>
<accession>A0A2C9W6Y1</accession>
<dbReference type="NCBIfam" id="TIGR00263">
    <property type="entry name" value="trpB"/>
    <property type="match status" value="1"/>
</dbReference>
<dbReference type="GO" id="GO:0004834">
    <property type="term" value="F:tryptophan synthase activity"/>
    <property type="evidence" value="ECO:0007669"/>
    <property type="project" value="UniProtKB-EC"/>
</dbReference>
<comment type="pathway">
    <text evidence="2 10">Amino-acid biosynthesis; L-tryptophan biosynthesis; L-tryptophan from chorismate: step 5/5.</text>
</comment>
<dbReference type="UniPathway" id="UPA00035">
    <property type="reaction ID" value="UER00044"/>
</dbReference>
<dbReference type="InterPro" id="IPR001926">
    <property type="entry name" value="TrpB-like_PALP"/>
</dbReference>
<evidence type="ECO:0000256" key="5">
    <source>
        <dbReference type="ARBA" id="ARBA00022822"/>
    </source>
</evidence>
<dbReference type="HAMAP" id="MF_00133">
    <property type="entry name" value="Trp_synth_beta"/>
    <property type="match status" value="1"/>
</dbReference>
<dbReference type="Pfam" id="PF00291">
    <property type="entry name" value="PALP"/>
    <property type="match status" value="1"/>
</dbReference>
<dbReference type="FunFam" id="3.40.50.1100:FF:000004">
    <property type="entry name" value="Tryptophan synthase beta chain"/>
    <property type="match status" value="1"/>
</dbReference>
<comment type="catalytic activity">
    <reaction evidence="9 10">
        <text>(1S,2R)-1-C-(indol-3-yl)glycerol 3-phosphate + L-serine = D-glyceraldehyde 3-phosphate + L-tryptophan + H2O</text>
        <dbReference type="Rhea" id="RHEA:10532"/>
        <dbReference type="ChEBI" id="CHEBI:15377"/>
        <dbReference type="ChEBI" id="CHEBI:33384"/>
        <dbReference type="ChEBI" id="CHEBI:57912"/>
        <dbReference type="ChEBI" id="CHEBI:58866"/>
        <dbReference type="ChEBI" id="CHEBI:59776"/>
        <dbReference type="EC" id="4.2.1.20"/>
    </reaction>
</comment>